<dbReference type="InterPro" id="IPR013786">
    <property type="entry name" value="AcylCoA_DH/ox_N"/>
</dbReference>
<dbReference type="InterPro" id="IPR006089">
    <property type="entry name" value="Acyl-CoA_DH_CS"/>
</dbReference>
<evidence type="ECO:0000256" key="3">
    <source>
        <dbReference type="ARBA" id="ARBA00022630"/>
    </source>
</evidence>
<dbReference type="FunFam" id="2.40.110.10:FF:000001">
    <property type="entry name" value="Acyl-CoA dehydrogenase, mitochondrial"/>
    <property type="match status" value="1"/>
</dbReference>
<keyword evidence="3 8" id="KW-0285">Flavoprotein</keyword>
<dbReference type="InterPro" id="IPR037069">
    <property type="entry name" value="AcylCoA_DH/ox_N_sf"/>
</dbReference>
<evidence type="ECO:0000256" key="4">
    <source>
        <dbReference type="ARBA" id="ARBA00022827"/>
    </source>
</evidence>
<evidence type="ECO:0000256" key="1">
    <source>
        <dbReference type="ARBA" id="ARBA00001974"/>
    </source>
</evidence>
<reference evidence="12 13" key="1">
    <citation type="submission" date="2020-08" db="EMBL/GenBank/DDBJ databases">
        <title>Genome sequence of Phycicoccus endophyticus JCM 31784T.</title>
        <authorList>
            <person name="Hyun D.-W."/>
            <person name="Bae J.-W."/>
        </authorList>
    </citation>
    <scope>NUCLEOTIDE SEQUENCE [LARGE SCALE GENOMIC DNA]</scope>
    <source>
        <strain evidence="12 13">JCM 31784</strain>
    </source>
</reference>
<feature type="domain" description="Acyl-CoA dehydrogenase/oxidase N-terminal" evidence="11">
    <location>
        <begin position="13"/>
        <end position="124"/>
    </location>
</feature>
<evidence type="ECO:0000259" key="9">
    <source>
        <dbReference type="Pfam" id="PF00441"/>
    </source>
</evidence>
<evidence type="ECO:0000256" key="8">
    <source>
        <dbReference type="RuleBase" id="RU362125"/>
    </source>
</evidence>
<keyword evidence="4 8" id="KW-0274">FAD</keyword>
<organism evidence="12 13">
    <name type="scientific">Phycicoccus endophyticus</name>
    <dbReference type="NCBI Taxonomy" id="1690220"/>
    <lineage>
        <taxon>Bacteria</taxon>
        <taxon>Bacillati</taxon>
        <taxon>Actinomycetota</taxon>
        <taxon>Actinomycetes</taxon>
        <taxon>Micrococcales</taxon>
        <taxon>Intrasporangiaceae</taxon>
        <taxon>Phycicoccus</taxon>
    </lineage>
</organism>
<dbReference type="Gene3D" id="1.20.140.10">
    <property type="entry name" value="Butyryl-CoA Dehydrogenase, subunit A, domain 3"/>
    <property type="match status" value="1"/>
</dbReference>
<name>A0A7G9R313_9MICO</name>
<dbReference type="SUPFAM" id="SSF56645">
    <property type="entry name" value="Acyl-CoA dehydrogenase NM domain-like"/>
    <property type="match status" value="1"/>
</dbReference>
<dbReference type="Pfam" id="PF02771">
    <property type="entry name" value="Acyl-CoA_dh_N"/>
    <property type="match status" value="1"/>
</dbReference>
<comment type="catalytic activity">
    <reaction evidence="6">
        <text>a 2,3-saturated acyl-CoA + A = a 2,3-dehydroacyl-CoA + AH2</text>
        <dbReference type="Rhea" id="RHEA:48608"/>
        <dbReference type="ChEBI" id="CHEBI:13193"/>
        <dbReference type="ChEBI" id="CHEBI:17499"/>
        <dbReference type="ChEBI" id="CHEBI:60015"/>
        <dbReference type="ChEBI" id="CHEBI:65111"/>
    </reaction>
</comment>
<dbReference type="GO" id="GO:0003995">
    <property type="term" value="F:acyl-CoA dehydrogenase activity"/>
    <property type="evidence" value="ECO:0007669"/>
    <property type="project" value="InterPro"/>
</dbReference>
<dbReference type="InterPro" id="IPR009100">
    <property type="entry name" value="AcylCoA_DH/oxidase_NM_dom_sf"/>
</dbReference>
<dbReference type="RefSeq" id="WP_166103366.1">
    <property type="nucleotide sequence ID" value="NZ_BMMY01000002.1"/>
</dbReference>
<dbReference type="EMBL" id="CP060712">
    <property type="protein sequence ID" value="QNN49988.1"/>
    <property type="molecule type" value="Genomic_DNA"/>
</dbReference>
<dbReference type="Pfam" id="PF00441">
    <property type="entry name" value="Acyl-CoA_dh_1"/>
    <property type="match status" value="1"/>
</dbReference>
<dbReference type="SUPFAM" id="SSF47203">
    <property type="entry name" value="Acyl-CoA dehydrogenase C-terminal domain-like"/>
    <property type="match status" value="1"/>
</dbReference>
<protein>
    <recommendedName>
        <fullName evidence="7">Probable acyl-CoA dehydrogenase fadE25</fullName>
    </recommendedName>
</protein>
<keyword evidence="5 8" id="KW-0560">Oxidoreductase</keyword>
<evidence type="ECO:0000256" key="5">
    <source>
        <dbReference type="ARBA" id="ARBA00023002"/>
    </source>
</evidence>
<proteinExistence type="inferred from homology"/>
<dbReference type="InterPro" id="IPR046373">
    <property type="entry name" value="Acyl-CoA_Oxase/DH_mid-dom_sf"/>
</dbReference>
<dbReference type="InterPro" id="IPR006091">
    <property type="entry name" value="Acyl-CoA_Oxase/DH_mid-dom"/>
</dbReference>
<evidence type="ECO:0000256" key="2">
    <source>
        <dbReference type="ARBA" id="ARBA00009347"/>
    </source>
</evidence>
<sequence length="388" mass="41828">MSGAADFDTYRLSEDHEAVREAVRALAEDKIKPFAAQVDEESRYPQEAHDALVAADFFAPHVPEQYGGVGADALATCIVIEEVARVCASSSLIPAVNKLGSMPLLLAGSEELKGRYLPPLARGESTFSYGLSEREAGSDTAAMRTRAVREGEDWVLSGQKSWITNAGVSQYYTVLAVTDPEGRRGNNVTAFVVEQSDEGFSVGEKERKLGIKGSPTRELHFDSCRIPGDRVVGEVGAGLKLALATLDHTRVTIGAQAVGIAQGALDEALAYVKERRQFGRAVAEFQGVQFMLADMAMQLEAARQLVYVAAAKSERGEPDLPFFGAAAKAFASDVAMRVTTDAVQLLGGAGYTRDFPLERMMRDAKITQIYEGTNQVQRIVMARQLLGG</sequence>
<comment type="cofactor">
    <cofactor evidence="1 8">
        <name>FAD</name>
        <dbReference type="ChEBI" id="CHEBI:57692"/>
    </cofactor>
</comment>
<dbReference type="GO" id="GO:0050660">
    <property type="term" value="F:flavin adenine dinucleotide binding"/>
    <property type="evidence" value="ECO:0007669"/>
    <property type="project" value="InterPro"/>
</dbReference>
<evidence type="ECO:0000256" key="7">
    <source>
        <dbReference type="ARBA" id="ARBA00071575"/>
    </source>
</evidence>
<evidence type="ECO:0000259" key="10">
    <source>
        <dbReference type="Pfam" id="PF02770"/>
    </source>
</evidence>
<dbReference type="PANTHER" id="PTHR43884">
    <property type="entry name" value="ACYL-COA DEHYDROGENASE"/>
    <property type="match status" value="1"/>
</dbReference>
<dbReference type="KEGG" id="pei:H9L10_02605"/>
<dbReference type="Gene3D" id="1.10.540.10">
    <property type="entry name" value="Acyl-CoA dehydrogenase/oxidase, N-terminal domain"/>
    <property type="match status" value="1"/>
</dbReference>
<dbReference type="InterPro" id="IPR036250">
    <property type="entry name" value="AcylCo_DH-like_C"/>
</dbReference>
<dbReference type="Gene3D" id="2.40.110.10">
    <property type="entry name" value="Butyryl-CoA Dehydrogenase, subunit A, domain 2"/>
    <property type="match status" value="1"/>
</dbReference>
<accession>A0A7G9R313</accession>
<evidence type="ECO:0000313" key="12">
    <source>
        <dbReference type="EMBL" id="QNN49988.1"/>
    </source>
</evidence>
<dbReference type="Proteomes" id="UP000515976">
    <property type="component" value="Chromosome"/>
</dbReference>
<comment type="similarity">
    <text evidence="2 8">Belongs to the acyl-CoA dehydrogenase family.</text>
</comment>
<dbReference type="InterPro" id="IPR009075">
    <property type="entry name" value="AcylCo_DH/oxidase_C"/>
</dbReference>
<dbReference type="PROSITE" id="PS00072">
    <property type="entry name" value="ACYL_COA_DH_1"/>
    <property type="match status" value="1"/>
</dbReference>
<evidence type="ECO:0000259" key="11">
    <source>
        <dbReference type="Pfam" id="PF02771"/>
    </source>
</evidence>
<keyword evidence="13" id="KW-1185">Reference proteome</keyword>
<dbReference type="AlphaFoldDB" id="A0A7G9R313"/>
<dbReference type="PANTHER" id="PTHR43884:SF12">
    <property type="entry name" value="ISOVALERYL-COA DEHYDROGENASE, MITOCHONDRIAL-RELATED"/>
    <property type="match status" value="1"/>
</dbReference>
<feature type="domain" description="Acyl-CoA dehydrogenase/oxidase C-terminal" evidence="9">
    <location>
        <begin position="236"/>
        <end position="386"/>
    </location>
</feature>
<dbReference type="FunFam" id="1.20.140.10:FF:000004">
    <property type="entry name" value="Acyl-CoA dehydrogenase FadE25"/>
    <property type="match status" value="1"/>
</dbReference>
<dbReference type="Pfam" id="PF02770">
    <property type="entry name" value="Acyl-CoA_dh_M"/>
    <property type="match status" value="1"/>
</dbReference>
<dbReference type="PIRSF" id="PIRSF016578">
    <property type="entry name" value="HsaA"/>
    <property type="match status" value="1"/>
</dbReference>
<feature type="domain" description="Acyl-CoA oxidase/dehydrogenase middle" evidence="10">
    <location>
        <begin position="129"/>
        <end position="224"/>
    </location>
</feature>
<dbReference type="FunFam" id="1.10.540.10:FF:000023">
    <property type="entry name" value="Acyl-CoA dehydrogenase FadE25"/>
    <property type="match status" value="1"/>
</dbReference>
<evidence type="ECO:0000256" key="6">
    <source>
        <dbReference type="ARBA" id="ARBA00052546"/>
    </source>
</evidence>
<evidence type="ECO:0000313" key="13">
    <source>
        <dbReference type="Proteomes" id="UP000515976"/>
    </source>
</evidence>
<gene>
    <name evidence="12" type="ORF">H9L10_02605</name>
</gene>
<dbReference type="PROSITE" id="PS00073">
    <property type="entry name" value="ACYL_COA_DH_2"/>
    <property type="match status" value="1"/>
</dbReference>